<organism evidence="1">
    <name type="scientific">Microvirus mar46</name>
    <dbReference type="NCBI Taxonomy" id="2851181"/>
    <lineage>
        <taxon>Viruses</taxon>
        <taxon>Monodnaviria</taxon>
        <taxon>Sangervirae</taxon>
        <taxon>Phixviricota</taxon>
        <taxon>Malgrandaviricetes</taxon>
        <taxon>Petitvirales</taxon>
        <taxon>Microviridae</taxon>
    </lineage>
</organism>
<protein>
    <submittedName>
        <fullName evidence="1">Replication initiator protein</fullName>
    </submittedName>
</protein>
<dbReference type="EMBL" id="MZ089792">
    <property type="protein sequence ID" value="QXN75225.1"/>
    <property type="molecule type" value="Genomic_DNA"/>
</dbReference>
<sequence length="386" mass="45589">MNCLAPISIPDKVAARYGFHGRFITVPCGHCSECARDRRNDWFVRLNSVYQRHRELKIPVWFVTVTINQKLWPGFTVSSSGVEDRVTVFVRSWCERFRYLNNGKMPLRFLCCEFGSENRQYIDSHGRSRISTGALHFHGLIFGRIDWNRISKGLEATHGWIDYSLVRGPECIRYTVKYATKDFSEENPKRRSRVFCSPGIGDPSYYFGDSTPTPIVMVGAFHYRTPRYLIEKQWIYCYSKSHFTDWSSRFALRESRSALTDCFGRFFLVNENAKIRIAMYREQDDFYFQNRHFLYSPDRYVRSYWLDRLTDGNCASTYDDVVALCNLKLSGQSHPLLRRRYLENIFYHITDDLYPNINFNNFNPLTFFTDHERYLSILSLSCDIET</sequence>
<proteinExistence type="predicted"/>
<reference evidence="1" key="1">
    <citation type="submission" date="2021-04" db="EMBL/GenBank/DDBJ databases">
        <title>Genomes of microviruses identified in yellow-bellied marmot fecal samples.</title>
        <authorList>
            <person name="Varsani A."/>
            <person name="Kraberger S."/>
            <person name="Chatterjee A."/>
            <person name="Richet C."/>
            <person name="Fontenele R.S."/>
            <person name="Schmidlin K."/>
            <person name="Blumstein D.T."/>
        </authorList>
    </citation>
    <scope>NUCLEOTIDE SEQUENCE</scope>
    <source>
        <strain evidence="1">Mar46</strain>
    </source>
</reference>
<accession>A0A8F5MJ41</accession>
<evidence type="ECO:0000313" key="1">
    <source>
        <dbReference type="EMBL" id="QXN75225.1"/>
    </source>
</evidence>
<name>A0A8F5MJ41_9VIRU</name>